<proteinExistence type="predicted"/>
<evidence type="ECO:0008006" key="3">
    <source>
        <dbReference type="Google" id="ProtNLM"/>
    </source>
</evidence>
<dbReference type="EMBL" id="NMUQ01000002">
    <property type="protein sequence ID" value="OXM14388.1"/>
    <property type="molecule type" value="Genomic_DNA"/>
</dbReference>
<protein>
    <recommendedName>
        <fullName evidence="3">Methyltransferase</fullName>
    </recommendedName>
</protein>
<dbReference type="Gene3D" id="1.10.150.350">
    <property type="match status" value="2"/>
</dbReference>
<accession>A0A229NWZ9</accession>
<reference evidence="1 2" key="1">
    <citation type="submission" date="2017-07" db="EMBL/GenBank/DDBJ databases">
        <title>Paenibacillus herberti R33 genome sequencing and assembly.</title>
        <authorList>
            <person name="Su W."/>
        </authorList>
    </citation>
    <scope>NUCLEOTIDE SEQUENCE [LARGE SCALE GENOMIC DNA]</scope>
    <source>
        <strain evidence="1 2">R33</strain>
    </source>
</reference>
<name>A0A229NWZ9_9BACL</name>
<comment type="caution">
    <text evidence="1">The sequence shown here is derived from an EMBL/GenBank/DDBJ whole genome shotgun (WGS) entry which is preliminary data.</text>
</comment>
<evidence type="ECO:0000313" key="2">
    <source>
        <dbReference type="Proteomes" id="UP000215145"/>
    </source>
</evidence>
<keyword evidence="2" id="KW-1185">Reference proteome</keyword>
<gene>
    <name evidence="1" type="ORF">CGZ75_15695</name>
</gene>
<dbReference type="AlphaFoldDB" id="A0A229NWZ9"/>
<sequence length="149" mass="17173">MLEKMIHCVRPEGMLVAFETHWISNNASFYFEGIEQSRAIPLGLLQELFERDVRRTGKDGNIGLKLPLYFHRLGLKDVQCRASDKVNIYDPTVDQEKTSELYEAIKFHHPGEREPFVQQLVERGKSSPSDCIIIVHIKTETNARVTFGR</sequence>
<organism evidence="1 2">
    <name type="scientific">Paenibacillus herberti</name>
    <dbReference type="NCBI Taxonomy" id="1619309"/>
    <lineage>
        <taxon>Bacteria</taxon>
        <taxon>Bacillati</taxon>
        <taxon>Bacillota</taxon>
        <taxon>Bacilli</taxon>
        <taxon>Bacillales</taxon>
        <taxon>Paenibacillaceae</taxon>
        <taxon>Paenibacillus</taxon>
    </lineage>
</organism>
<dbReference type="Proteomes" id="UP000215145">
    <property type="component" value="Unassembled WGS sequence"/>
</dbReference>
<evidence type="ECO:0000313" key="1">
    <source>
        <dbReference type="EMBL" id="OXM14388.1"/>
    </source>
</evidence>